<dbReference type="InterPro" id="IPR015424">
    <property type="entry name" value="PyrdxlP-dep_Trfase"/>
</dbReference>
<dbReference type="PANTHER" id="PTHR42832:SF3">
    <property type="entry name" value="L-GLUTAMINE--4-(METHYLSULFANYL)-2-OXOBUTANOATE AMINOTRANSFERASE"/>
    <property type="match status" value="1"/>
</dbReference>
<dbReference type="EC" id="2.6.1.-" evidence="4"/>
<feature type="domain" description="Aminotransferase class I/classII large" evidence="5">
    <location>
        <begin position="33"/>
        <end position="381"/>
    </location>
</feature>
<evidence type="ECO:0000313" key="6">
    <source>
        <dbReference type="EMBL" id="MBY5958311.1"/>
    </source>
</evidence>
<dbReference type="InterPro" id="IPR015422">
    <property type="entry name" value="PyrdxlP-dep_Trfase_small"/>
</dbReference>
<dbReference type="EMBL" id="JAHVHU010000008">
    <property type="protein sequence ID" value="MBY5958311.1"/>
    <property type="molecule type" value="Genomic_DNA"/>
</dbReference>
<keyword evidence="2 4" id="KW-0032">Aminotransferase</keyword>
<dbReference type="RefSeq" id="WP_222579849.1">
    <property type="nucleotide sequence ID" value="NZ_JAHVHU010000008.1"/>
</dbReference>
<evidence type="ECO:0000256" key="2">
    <source>
        <dbReference type="ARBA" id="ARBA00022576"/>
    </source>
</evidence>
<evidence type="ECO:0000256" key="1">
    <source>
        <dbReference type="ARBA" id="ARBA00001933"/>
    </source>
</evidence>
<dbReference type="InterPro" id="IPR004839">
    <property type="entry name" value="Aminotransferase_I/II_large"/>
</dbReference>
<protein>
    <recommendedName>
        <fullName evidence="4">Aminotransferase</fullName>
        <ecNumber evidence="4">2.6.1.-</ecNumber>
    </recommendedName>
</protein>
<dbReference type="InterPro" id="IPR015421">
    <property type="entry name" value="PyrdxlP-dep_Trfase_major"/>
</dbReference>
<dbReference type="SUPFAM" id="SSF53383">
    <property type="entry name" value="PLP-dependent transferases"/>
    <property type="match status" value="1"/>
</dbReference>
<dbReference type="AlphaFoldDB" id="A0A953HU90"/>
<sequence>MKVRPSNRISEVKEYYFSRKLKEIARLKVSGKPIINLGIGSPDKPPAPSVRSVFNQEVQKEEGHGYQSYYGIPELRRAFSDWYQKRYSVSVDADTEILPLIGSKEGIMHISMSFLNPGDEALVPDPGYPTYQSATALAGGENRLYKLSADNGWMPDLEKLAQEDLSRVRLMWVNYPHMPTGAQPTTSFWEELVAFGDKHNILICHDNPYSFILNPEPRSIFSVPGARSCCLELNSLSKSHNMAGWRIGALVGGEEFLSEVIKFKSNMDSGMFRATQLAAAAALKLDDEWYEELNSMYRNRKEIAYQILEDLGCDFERNQAGLFAWGKVPSDYEDGYALSDELLYQSDVFITPGGIFGTQGDPYIRISICIENDQLDEARNRVKELIKTKNAVV</sequence>
<comment type="caution">
    <text evidence="6">The sequence shown here is derived from an EMBL/GenBank/DDBJ whole genome shotgun (WGS) entry which is preliminary data.</text>
</comment>
<dbReference type="CDD" id="cd00609">
    <property type="entry name" value="AAT_like"/>
    <property type="match status" value="1"/>
</dbReference>
<keyword evidence="3 4" id="KW-0808">Transferase</keyword>
<dbReference type="InterPro" id="IPR050881">
    <property type="entry name" value="LL-DAP_aminotransferase"/>
</dbReference>
<dbReference type="Proteomes" id="UP000753961">
    <property type="component" value="Unassembled WGS sequence"/>
</dbReference>
<keyword evidence="7" id="KW-1185">Reference proteome</keyword>
<dbReference type="Gene3D" id="3.40.640.10">
    <property type="entry name" value="Type I PLP-dependent aspartate aminotransferase-like (Major domain)"/>
    <property type="match status" value="1"/>
</dbReference>
<dbReference type="PANTHER" id="PTHR42832">
    <property type="entry name" value="AMINO ACID AMINOTRANSFERASE"/>
    <property type="match status" value="1"/>
</dbReference>
<dbReference type="PROSITE" id="PS00105">
    <property type="entry name" value="AA_TRANSFER_CLASS_1"/>
    <property type="match status" value="1"/>
</dbReference>
<dbReference type="GO" id="GO:0030170">
    <property type="term" value="F:pyridoxal phosphate binding"/>
    <property type="evidence" value="ECO:0007669"/>
    <property type="project" value="InterPro"/>
</dbReference>
<proteinExistence type="inferred from homology"/>
<comment type="cofactor">
    <cofactor evidence="1 4">
        <name>pyridoxal 5'-phosphate</name>
        <dbReference type="ChEBI" id="CHEBI:597326"/>
    </cofactor>
</comment>
<reference evidence="6" key="1">
    <citation type="submission" date="2021-06" db="EMBL/GenBank/DDBJ databases">
        <title>44 bacteria genomes isolated from Dapeng, Shenzhen.</title>
        <authorList>
            <person name="Zheng W."/>
            <person name="Yu S."/>
            <person name="Huang Y."/>
        </authorList>
    </citation>
    <scope>NUCLEOTIDE SEQUENCE</scope>
    <source>
        <strain evidence="6">DP5N28-2</strain>
    </source>
</reference>
<evidence type="ECO:0000256" key="4">
    <source>
        <dbReference type="RuleBase" id="RU000481"/>
    </source>
</evidence>
<dbReference type="Gene3D" id="3.90.1150.10">
    <property type="entry name" value="Aspartate Aminotransferase, domain 1"/>
    <property type="match status" value="1"/>
</dbReference>
<name>A0A953HU90_9BACT</name>
<organism evidence="6 7">
    <name type="scientific">Membranihabitans marinus</name>
    <dbReference type="NCBI Taxonomy" id="1227546"/>
    <lineage>
        <taxon>Bacteria</taxon>
        <taxon>Pseudomonadati</taxon>
        <taxon>Bacteroidota</taxon>
        <taxon>Saprospiria</taxon>
        <taxon>Saprospirales</taxon>
        <taxon>Saprospiraceae</taxon>
        <taxon>Membranihabitans</taxon>
    </lineage>
</organism>
<evidence type="ECO:0000313" key="7">
    <source>
        <dbReference type="Proteomes" id="UP000753961"/>
    </source>
</evidence>
<evidence type="ECO:0000256" key="3">
    <source>
        <dbReference type="ARBA" id="ARBA00022679"/>
    </source>
</evidence>
<dbReference type="Pfam" id="PF00155">
    <property type="entry name" value="Aminotran_1_2"/>
    <property type="match status" value="1"/>
</dbReference>
<evidence type="ECO:0000259" key="5">
    <source>
        <dbReference type="Pfam" id="PF00155"/>
    </source>
</evidence>
<dbReference type="InterPro" id="IPR004838">
    <property type="entry name" value="NHTrfase_class1_PyrdxlP-BS"/>
</dbReference>
<comment type="similarity">
    <text evidence="4">Belongs to the class-I pyridoxal-phosphate-dependent aminotransferase family.</text>
</comment>
<dbReference type="GO" id="GO:0008483">
    <property type="term" value="F:transaminase activity"/>
    <property type="evidence" value="ECO:0007669"/>
    <property type="project" value="UniProtKB-KW"/>
</dbReference>
<accession>A0A953HU90</accession>
<gene>
    <name evidence="6" type="ORF">KUV50_09230</name>
</gene>